<dbReference type="Pfam" id="PF00622">
    <property type="entry name" value="SPRY"/>
    <property type="match status" value="1"/>
</dbReference>
<evidence type="ECO:0000259" key="15">
    <source>
        <dbReference type="PROSITE" id="PS52048"/>
    </source>
</evidence>
<reference evidence="16" key="1">
    <citation type="submission" date="2022-10" db="EMBL/GenBank/DDBJ databases">
        <title>Puccinia triticina Genome sequencing and assembly.</title>
        <authorList>
            <person name="Li C."/>
        </authorList>
    </citation>
    <scope>NUCLEOTIDE SEQUENCE</scope>
    <source>
        <strain evidence="16">Pt15</strain>
    </source>
</reference>
<dbReference type="RefSeq" id="XP_053028255.1">
    <property type="nucleotide sequence ID" value="XM_053164271.1"/>
</dbReference>
<dbReference type="Gene3D" id="2.60.120.920">
    <property type="match status" value="1"/>
</dbReference>
<proteinExistence type="inferred from homology"/>
<comment type="subcellular location">
    <subcellularLocation>
        <location evidence="2">Membrane</location>
        <topology evidence="2">Single-pass membrane protein</topology>
    </subcellularLocation>
</comment>
<keyword evidence="4 11" id="KW-0645">Protease</keyword>
<dbReference type="InterPro" id="IPR043136">
    <property type="entry name" value="B30.2/SPRY_sf"/>
</dbReference>
<dbReference type="PROSITE" id="PS52048">
    <property type="entry name" value="UCH_DOMAIN"/>
    <property type="match status" value="1"/>
</dbReference>
<keyword evidence="17" id="KW-1185">Reference proteome</keyword>
<comment type="catalytic activity">
    <reaction evidence="1 11 12">
        <text>Thiol-dependent hydrolysis of ester, thioester, amide, peptide and isopeptide bonds formed by the C-terminal Gly of ubiquitin (a 76-residue protein attached to proteins as an intracellular targeting signal).</text>
        <dbReference type="EC" id="3.4.19.12"/>
    </reaction>
</comment>
<evidence type="ECO:0000259" key="14">
    <source>
        <dbReference type="PROSITE" id="PS50188"/>
    </source>
</evidence>
<feature type="compositionally biased region" description="Low complexity" evidence="13">
    <location>
        <begin position="630"/>
        <end position="645"/>
    </location>
</feature>
<feature type="region of interest" description="Disordered" evidence="13">
    <location>
        <begin position="545"/>
        <end position="647"/>
    </location>
</feature>
<dbReference type="Pfam" id="PF01088">
    <property type="entry name" value="Peptidase_C12"/>
    <property type="match status" value="1"/>
</dbReference>
<dbReference type="PROSITE" id="PS50188">
    <property type="entry name" value="B302_SPRY"/>
    <property type="match status" value="1"/>
</dbReference>
<evidence type="ECO:0000256" key="5">
    <source>
        <dbReference type="ARBA" id="ARBA00022692"/>
    </source>
</evidence>
<evidence type="ECO:0000256" key="10">
    <source>
        <dbReference type="ARBA" id="ARBA00023136"/>
    </source>
</evidence>
<dbReference type="InterPro" id="IPR036959">
    <property type="entry name" value="Peptidase_C12_UCH_sf"/>
</dbReference>
<dbReference type="PANTHER" id="PTHR10589:SF16">
    <property type="entry name" value="UBIQUITIN CARBOXYL-TERMINAL HYDROLASE ISOZYME L5"/>
    <property type="match status" value="1"/>
</dbReference>
<dbReference type="PRINTS" id="PR00707">
    <property type="entry name" value="UBCTHYDRLASE"/>
</dbReference>
<evidence type="ECO:0000256" key="8">
    <source>
        <dbReference type="ARBA" id="ARBA00022807"/>
    </source>
</evidence>
<dbReference type="PANTHER" id="PTHR10589">
    <property type="entry name" value="UBIQUITIN CARBOXYL-TERMINAL HYDROLASE"/>
    <property type="match status" value="1"/>
</dbReference>
<evidence type="ECO:0000256" key="6">
    <source>
        <dbReference type="ARBA" id="ARBA00022786"/>
    </source>
</evidence>
<name>A0ABY7D742_9BASI</name>
<evidence type="ECO:0000256" key="2">
    <source>
        <dbReference type="ARBA" id="ARBA00004167"/>
    </source>
</evidence>
<feature type="site" description="Transition state stabilizer" evidence="11">
    <location>
        <position position="82"/>
    </location>
</feature>
<comment type="similarity">
    <text evidence="3 11 12">Belongs to the peptidase C12 family.</text>
</comment>
<feature type="compositionally biased region" description="Pro residues" evidence="13">
    <location>
        <begin position="590"/>
        <end position="610"/>
    </location>
</feature>
<dbReference type="CDD" id="cd12910">
    <property type="entry name" value="SPRY_SSH4_like"/>
    <property type="match status" value="1"/>
</dbReference>
<evidence type="ECO:0000256" key="11">
    <source>
        <dbReference type="PROSITE-ProRule" id="PRU01393"/>
    </source>
</evidence>
<keyword evidence="8 11" id="KW-0788">Thiol protease</keyword>
<dbReference type="EMBL" id="CP110437">
    <property type="protein sequence ID" value="WAQ92700.1"/>
    <property type="molecule type" value="Genomic_DNA"/>
</dbReference>
<evidence type="ECO:0000256" key="1">
    <source>
        <dbReference type="ARBA" id="ARBA00000707"/>
    </source>
</evidence>
<dbReference type="InterPro" id="IPR038765">
    <property type="entry name" value="Papain-like_cys_pep_sf"/>
</dbReference>
<evidence type="ECO:0000313" key="17">
    <source>
        <dbReference type="Proteomes" id="UP001164743"/>
    </source>
</evidence>
<evidence type="ECO:0000256" key="3">
    <source>
        <dbReference type="ARBA" id="ARBA00009326"/>
    </source>
</evidence>
<dbReference type="InterPro" id="IPR003877">
    <property type="entry name" value="SPRY_dom"/>
</dbReference>
<dbReference type="CDD" id="cd09617">
    <property type="entry name" value="Peptidase_C12_UCH37_BAP1"/>
    <property type="match status" value="1"/>
</dbReference>
<dbReference type="InterPro" id="IPR013320">
    <property type="entry name" value="ConA-like_dom_sf"/>
</dbReference>
<evidence type="ECO:0000313" key="16">
    <source>
        <dbReference type="EMBL" id="WAQ92700.1"/>
    </source>
</evidence>
<keyword evidence="10" id="KW-0472">Membrane</keyword>
<keyword evidence="9" id="KW-1133">Transmembrane helix</keyword>
<dbReference type="Proteomes" id="UP001164743">
    <property type="component" value="Chromosome 17A"/>
</dbReference>
<evidence type="ECO:0000256" key="9">
    <source>
        <dbReference type="ARBA" id="ARBA00022989"/>
    </source>
</evidence>
<feature type="domain" description="B30.2/SPRY" evidence="14">
    <location>
        <begin position="363"/>
        <end position="561"/>
    </location>
</feature>
<evidence type="ECO:0000256" key="12">
    <source>
        <dbReference type="RuleBase" id="RU361215"/>
    </source>
</evidence>
<feature type="active site" description="Proton donor" evidence="11">
    <location>
        <position position="166"/>
    </location>
</feature>
<dbReference type="Pfam" id="PF18031">
    <property type="entry name" value="UCH_C"/>
    <property type="match status" value="1"/>
</dbReference>
<dbReference type="InterPro" id="IPR035780">
    <property type="entry name" value="SPRY_Ssh4-like"/>
</dbReference>
<dbReference type="SUPFAM" id="SSF54001">
    <property type="entry name" value="Cysteine proteinases"/>
    <property type="match status" value="1"/>
</dbReference>
<evidence type="ECO:0000256" key="13">
    <source>
        <dbReference type="SAM" id="MobiDB-lite"/>
    </source>
</evidence>
<dbReference type="InterPro" id="IPR001578">
    <property type="entry name" value="Peptidase_C12_UCH"/>
</dbReference>
<evidence type="ECO:0000256" key="4">
    <source>
        <dbReference type="ARBA" id="ARBA00022670"/>
    </source>
</evidence>
<feature type="active site" description="Nucleophile" evidence="11">
    <location>
        <position position="88"/>
    </location>
</feature>
<feature type="site" description="Important for enzyme activity" evidence="11">
    <location>
        <position position="181"/>
    </location>
</feature>
<dbReference type="InterPro" id="IPR001870">
    <property type="entry name" value="B30.2/SPRY"/>
</dbReference>
<keyword evidence="6 11" id="KW-0833">Ubl conjugation pathway</keyword>
<feature type="domain" description="UCH catalytic" evidence="15">
    <location>
        <begin position="4"/>
        <end position="228"/>
    </location>
</feature>
<sequence length="703" mass="76594">MSEGWCLTESDPAVFSTLLSELGVSGLQVEELWSLDTASLDQLEPVHALIFLFKYVASSQREPSAHAGVAQPAPPGTWFAHQVITNACATLAILNAVMNIPAAGSRIQLGETLGPLKEFSVDLDAQMTGELLTNSERIRAVHNSFARPDPFERDEPKQPSTEDAYHFITYLPIQGQLFELDGLKALPVCHGPVAADASWTALAREVIQARIHTYSSSEVHFNLMAVCEDRLAVLEQRLAGAAADGVGRETVRMLVEAEQAKRARWAEEVAIKRHNHVGLVHALMVGLARHGSLAGQVAKAKLAAERQLLADTDGPLDLSLPEEDDYEGGIDGLERRWLDSCAPATRNGYLRAKMYQTHHRPNSLPTDITLSQFLSIQEKGVSAWAFEPDYDSNPSLPILVQSRTEIVFLADGAGMAEEEGGGVCVQSNLPLPKLNEVYYFECKIYDKPDGSDIAIGLATKPYPSFRLPGWNRLSIGYFSADGFKSHNYPFTATSYGPPLKEGDVLGVGYRPRTGTVFFTRNGKKLEDAYPTPRPLDISLEHLSNQASVRAHPHRARDASPSSSDDDEDQHHMPPASPRSCSPNSSRAPLAIPPSPPPLGRATAPEPPRPPALEHYISLLPRPRHRPSPPSFAARRPASLRSSAAAQRTQGPPVVHLCIPPLPGPPPCPATYTLLPGRSLRLLPAKKLVLLIPHSRPLLRLLAV</sequence>
<evidence type="ECO:0000256" key="7">
    <source>
        <dbReference type="ARBA" id="ARBA00022801"/>
    </source>
</evidence>
<gene>
    <name evidence="16" type="ORF">PtA15_17A182</name>
</gene>
<keyword evidence="5" id="KW-0812">Transmembrane</keyword>
<dbReference type="InterPro" id="IPR041507">
    <property type="entry name" value="UCH_C"/>
</dbReference>
<keyword evidence="7 11" id="KW-0378">Hydrolase</keyword>
<dbReference type="Gene3D" id="3.40.532.10">
    <property type="entry name" value="Peptidase C12, ubiquitin carboxyl-terminal hydrolase"/>
    <property type="match status" value="1"/>
</dbReference>
<protein>
    <recommendedName>
        <fullName evidence="12">Ubiquitin carboxyl-terminal hydrolase</fullName>
        <ecNumber evidence="12">3.4.19.12</ecNumber>
    </recommendedName>
</protein>
<dbReference type="GeneID" id="77805166"/>
<dbReference type="SUPFAM" id="SSF49899">
    <property type="entry name" value="Concanavalin A-like lectins/glucanases"/>
    <property type="match status" value="1"/>
</dbReference>
<dbReference type="EC" id="3.4.19.12" evidence="12"/>
<accession>A0ABY7D742</accession>
<dbReference type="SMART" id="SM00449">
    <property type="entry name" value="SPRY"/>
    <property type="match status" value="1"/>
</dbReference>
<organism evidence="16 17">
    <name type="scientific">Puccinia triticina</name>
    <dbReference type="NCBI Taxonomy" id="208348"/>
    <lineage>
        <taxon>Eukaryota</taxon>
        <taxon>Fungi</taxon>
        <taxon>Dikarya</taxon>
        <taxon>Basidiomycota</taxon>
        <taxon>Pucciniomycotina</taxon>
        <taxon>Pucciniomycetes</taxon>
        <taxon>Pucciniales</taxon>
        <taxon>Pucciniaceae</taxon>
        <taxon>Puccinia</taxon>
    </lineage>
</organism>